<dbReference type="InterPro" id="IPR011009">
    <property type="entry name" value="Kinase-like_dom_sf"/>
</dbReference>
<feature type="domain" description="ABC1 atypical kinase-like" evidence="3">
    <location>
        <begin position="75"/>
        <end position="317"/>
    </location>
</feature>
<evidence type="ECO:0000313" key="5">
    <source>
        <dbReference type="Proteomes" id="UP000199136"/>
    </source>
</evidence>
<proteinExistence type="inferred from homology"/>
<dbReference type="AlphaFoldDB" id="A0A1I5V0D2"/>
<comment type="similarity">
    <text evidence="1">Belongs to the protein kinase superfamily. ADCK protein kinase family.</text>
</comment>
<keyword evidence="5" id="KW-1185">Reference proteome</keyword>
<dbReference type="CDD" id="cd05121">
    <property type="entry name" value="ABC1_ADCK3-like"/>
    <property type="match status" value="1"/>
</dbReference>
<keyword evidence="4" id="KW-0830">Ubiquinone</keyword>
<keyword evidence="2" id="KW-0472">Membrane</keyword>
<organism evidence="4 5">
    <name type="scientific">Desemzia incerta</name>
    <dbReference type="NCBI Taxonomy" id="82801"/>
    <lineage>
        <taxon>Bacteria</taxon>
        <taxon>Bacillati</taxon>
        <taxon>Bacillota</taxon>
        <taxon>Bacilli</taxon>
        <taxon>Lactobacillales</taxon>
        <taxon>Carnobacteriaceae</taxon>
        <taxon>Desemzia</taxon>
    </lineage>
</organism>
<keyword evidence="2" id="KW-1133">Transmembrane helix</keyword>
<dbReference type="PANTHER" id="PTHR10566">
    <property type="entry name" value="CHAPERONE-ACTIVITY OF BC1 COMPLEX CABC1 -RELATED"/>
    <property type="match status" value="1"/>
</dbReference>
<dbReference type="EMBL" id="FOXW01000001">
    <property type="protein sequence ID" value="SFQ00994.1"/>
    <property type="molecule type" value="Genomic_DNA"/>
</dbReference>
<protein>
    <submittedName>
        <fullName evidence="4">Ubiquinone biosynthesis protein</fullName>
    </submittedName>
</protein>
<evidence type="ECO:0000256" key="2">
    <source>
        <dbReference type="SAM" id="Phobius"/>
    </source>
</evidence>
<dbReference type="InterPro" id="IPR004147">
    <property type="entry name" value="ABC1_dom"/>
</dbReference>
<dbReference type="SUPFAM" id="SSF56112">
    <property type="entry name" value="Protein kinase-like (PK-like)"/>
    <property type="match status" value="1"/>
</dbReference>
<dbReference type="Gene3D" id="1.10.510.10">
    <property type="entry name" value="Transferase(Phosphotransferase) domain 1"/>
    <property type="match status" value="1"/>
</dbReference>
<keyword evidence="2" id="KW-0812">Transmembrane</keyword>
<gene>
    <name evidence="4" type="ORF">SAMN04488506_0288</name>
</gene>
<sequence>MPSSGERLREIVRVLAKYGFGHIYNTRVRSRKKEQDPKKLRQAFEELGPGFIKIGQILSTRRDILPLEYITELSKLQDEAPSFPFEEAKAIFVKEFGQKIEDVFERIDEKPLASASVSQVHRGKLYTGEEVILKVQRPDMETTLLQDIELFIRIVDRAPNIFKDFLVSPKEAFEEIRQTSKRELDFRNEANAILRFSELNKEVACVDVPKVFLSFNSKRVIVEEYIEGYKILDIESLNEAGYIREDIGEKLLLAFLSQVFKDGFFHGDPHPGNLIIKEGKIYFIDFGIMGQLSSENREHLNQLLKSIVMKDLDQLMNTLLKIGVQKKRIDRARFYEDLNYLVETYLTASFSSIQFGTLIADVLDVTRKHSISMPSEYTVLVRALTMLEGLITDLAPNLNVVQVAKGYLSESDNFKLFEPISSEKLLLNSVKFAKSMIELPLQVSKLFENLNNGRTKIKLDLVNMDDKWTGLNKMVNRVVFALIVSALIMSSALIIFATERTGTSLLGIIFFLGAGFLGLWLIISIIRSERL</sequence>
<accession>A0A1I5V0D2</accession>
<evidence type="ECO:0000313" key="4">
    <source>
        <dbReference type="EMBL" id="SFQ00994.1"/>
    </source>
</evidence>
<feature type="transmembrane region" description="Helical" evidence="2">
    <location>
        <begin position="504"/>
        <end position="526"/>
    </location>
</feature>
<name>A0A1I5V0D2_9LACT</name>
<feature type="transmembrane region" description="Helical" evidence="2">
    <location>
        <begin position="478"/>
        <end position="498"/>
    </location>
</feature>
<dbReference type="InterPro" id="IPR050154">
    <property type="entry name" value="UbiB_kinase"/>
</dbReference>
<evidence type="ECO:0000256" key="1">
    <source>
        <dbReference type="ARBA" id="ARBA00009670"/>
    </source>
</evidence>
<reference evidence="4 5" key="1">
    <citation type="submission" date="2016-10" db="EMBL/GenBank/DDBJ databases">
        <authorList>
            <person name="de Groot N.N."/>
        </authorList>
    </citation>
    <scope>NUCLEOTIDE SEQUENCE [LARGE SCALE GENOMIC DNA]</scope>
    <source>
        <strain evidence="4 5">DSM 20581</strain>
    </source>
</reference>
<dbReference type="STRING" id="82801.SAMN04488506_0288"/>
<evidence type="ECO:0000259" key="3">
    <source>
        <dbReference type="Pfam" id="PF03109"/>
    </source>
</evidence>
<dbReference type="RefSeq" id="WP_177192460.1">
    <property type="nucleotide sequence ID" value="NZ_FOXW01000001.1"/>
</dbReference>
<dbReference type="PANTHER" id="PTHR10566:SF113">
    <property type="entry name" value="PROTEIN ACTIVITY OF BC1 COMPLEX KINASE 7, CHLOROPLASTIC"/>
    <property type="match status" value="1"/>
</dbReference>
<dbReference type="Pfam" id="PF03109">
    <property type="entry name" value="ABC1"/>
    <property type="match status" value="1"/>
</dbReference>
<dbReference type="Proteomes" id="UP000199136">
    <property type="component" value="Unassembled WGS sequence"/>
</dbReference>